<keyword evidence="1" id="KW-0732">Signal</keyword>
<keyword evidence="4" id="KW-1185">Reference proteome</keyword>
<name>A0A9N9LNI4_9HELO</name>
<protein>
    <recommendedName>
        <fullName evidence="2">DUF7872 domain-containing protein</fullName>
    </recommendedName>
</protein>
<dbReference type="Pfam" id="PF25278">
    <property type="entry name" value="DUF7872"/>
    <property type="match status" value="1"/>
</dbReference>
<comment type="caution">
    <text evidence="3">The sequence shown here is derived from an EMBL/GenBank/DDBJ whole genome shotgun (WGS) entry which is preliminary data.</text>
</comment>
<reference evidence="3" key="1">
    <citation type="submission" date="2021-07" db="EMBL/GenBank/DDBJ databases">
        <authorList>
            <person name="Durling M."/>
        </authorList>
    </citation>
    <scope>NUCLEOTIDE SEQUENCE</scope>
</reference>
<dbReference type="EMBL" id="CAJVRM010000199">
    <property type="protein sequence ID" value="CAG8976983.1"/>
    <property type="molecule type" value="Genomic_DNA"/>
</dbReference>
<dbReference type="OrthoDB" id="2501761at2759"/>
<sequence length="392" mass="43361">MRGYNCLAVWALSACTHVFANPIALPAPDPRMGTSSCTIEPLIPDTRKKLHMDKWLKNYVVSLGNITHEEINIQAFSESLGAPNFFCGLDRFCFAGQPCIPVKLPAWYALAAIQTWNNYMNSINTAVLPRVVQDLYNDPRDGVTRIQELAILLNMIAAIIPATGHWGDINDYSNSGLGVFVRRIIQTPAPADEFVTWSDLSITIATMAQDYDRFILQTFQDVINTPIGAPGGINSILSGGGFLGLSSRITEADFEYHTKLQDNIFEAVTLYSITLALRAQQIFLQVTYSEKSKAKNCHDLNKIGAAGMCVQRNGGWTGYVILQSEDGKLTRPKKIAEKLISAYGLTKERIFLDTVKCFVDNGGKQVPDPFVRTAVVNATTPCIFYMEVREST</sequence>
<feature type="signal peptide" evidence="1">
    <location>
        <begin position="1"/>
        <end position="20"/>
    </location>
</feature>
<dbReference type="AlphaFoldDB" id="A0A9N9LNI4"/>
<feature type="domain" description="DUF7872" evidence="2">
    <location>
        <begin position="190"/>
        <end position="388"/>
    </location>
</feature>
<organism evidence="3 4">
    <name type="scientific">Hymenoscyphus albidus</name>
    <dbReference type="NCBI Taxonomy" id="595503"/>
    <lineage>
        <taxon>Eukaryota</taxon>
        <taxon>Fungi</taxon>
        <taxon>Dikarya</taxon>
        <taxon>Ascomycota</taxon>
        <taxon>Pezizomycotina</taxon>
        <taxon>Leotiomycetes</taxon>
        <taxon>Helotiales</taxon>
        <taxon>Helotiaceae</taxon>
        <taxon>Hymenoscyphus</taxon>
    </lineage>
</organism>
<dbReference type="PROSITE" id="PS51257">
    <property type="entry name" value="PROKAR_LIPOPROTEIN"/>
    <property type="match status" value="1"/>
</dbReference>
<dbReference type="InterPro" id="IPR057194">
    <property type="entry name" value="DUF7872"/>
</dbReference>
<feature type="chain" id="PRO_5040329807" description="DUF7872 domain-containing protein" evidence="1">
    <location>
        <begin position="21"/>
        <end position="392"/>
    </location>
</feature>
<accession>A0A9N9LNI4</accession>
<dbReference type="Proteomes" id="UP000701801">
    <property type="component" value="Unassembled WGS sequence"/>
</dbReference>
<evidence type="ECO:0000256" key="1">
    <source>
        <dbReference type="SAM" id="SignalP"/>
    </source>
</evidence>
<evidence type="ECO:0000313" key="4">
    <source>
        <dbReference type="Proteomes" id="UP000701801"/>
    </source>
</evidence>
<evidence type="ECO:0000313" key="3">
    <source>
        <dbReference type="EMBL" id="CAG8976983.1"/>
    </source>
</evidence>
<proteinExistence type="predicted"/>
<evidence type="ECO:0000259" key="2">
    <source>
        <dbReference type="Pfam" id="PF25278"/>
    </source>
</evidence>
<gene>
    <name evidence="3" type="ORF">HYALB_00009777</name>
</gene>
<dbReference type="PANTHER" id="PTHR33339:SF1">
    <property type="entry name" value="LYSM DOMAIN-CONTAINING PROTEIN"/>
    <property type="match status" value="1"/>
</dbReference>
<dbReference type="PANTHER" id="PTHR33339">
    <property type="entry name" value="LYSM DOMAIN-CONTAINING PROTEIN"/>
    <property type="match status" value="1"/>
</dbReference>